<dbReference type="AlphaFoldDB" id="A0A2K0UTI0"/>
<proteinExistence type="predicted"/>
<dbReference type="OrthoDB" id="5078149at2759"/>
<comment type="caution">
    <text evidence="1">The sequence shown here is derived from an EMBL/GenBank/DDBJ whole genome shotgun (WGS) entry which is preliminary data.</text>
</comment>
<evidence type="ECO:0000313" key="2">
    <source>
        <dbReference type="Proteomes" id="UP000236664"/>
    </source>
</evidence>
<keyword evidence="2" id="KW-1185">Reference proteome</keyword>
<reference evidence="1 2" key="1">
    <citation type="submission" date="2017-06" db="EMBL/GenBank/DDBJ databases">
        <title>Genome of Fusarium nygamai isolate CS10214.</title>
        <authorList>
            <person name="Gardiner D.M."/>
            <person name="Obanor F."/>
            <person name="Kazan K."/>
        </authorList>
    </citation>
    <scope>NUCLEOTIDE SEQUENCE [LARGE SCALE GENOMIC DNA]</scope>
    <source>
        <strain evidence="1 2">CS10214</strain>
    </source>
</reference>
<protein>
    <submittedName>
        <fullName evidence="1">Uncharacterized protein</fullName>
    </submittedName>
</protein>
<organism evidence="1 2">
    <name type="scientific">Gibberella nygamai</name>
    <name type="common">Bean root rot disease fungus</name>
    <name type="synonym">Fusarium nygamai</name>
    <dbReference type="NCBI Taxonomy" id="42673"/>
    <lineage>
        <taxon>Eukaryota</taxon>
        <taxon>Fungi</taxon>
        <taxon>Dikarya</taxon>
        <taxon>Ascomycota</taxon>
        <taxon>Pezizomycotina</taxon>
        <taxon>Sordariomycetes</taxon>
        <taxon>Hypocreomycetidae</taxon>
        <taxon>Hypocreales</taxon>
        <taxon>Nectriaceae</taxon>
        <taxon>Fusarium</taxon>
        <taxon>Fusarium fujikuroi species complex</taxon>
    </lineage>
</organism>
<gene>
    <name evidence="1" type="ORF">FNYG_14165</name>
</gene>
<dbReference type="EMBL" id="MTQA01000317">
    <property type="protein sequence ID" value="PNP61077.1"/>
    <property type="molecule type" value="Genomic_DNA"/>
</dbReference>
<dbReference type="Proteomes" id="UP000236664">
    <property type="component" value="Unassembled WGS sequence"/>
</dbReference>
<accession>A0A2K0UTI0</accession>
<evidence type="ECO:0000313" key="1">
    <source>
        <dbReference type="EMBL" id="PNP61077.1"/>
    </source>
</evidence>
<sequence length="384" mass="44627">MEPFPFEKLPIELKIMIIRFAIPSVTVYAATSLPPEYEVGSFKRRYGKELSRVRASCPEIKAICDRIRYLVVLYRGKEVYRLDPLRDTFLVHEPAQLLDFIKRSREPRLEPSLQEGLRIRHMLCRIVWPGNSRGDPAGETLGDNGEQTYAQLPFDSSLPIWPRTPMLKKFTLILAMCDWNWHIESFQQYGPRLTGWRPSDNFSGVGGNDTIAEGYNRFESADSQRPQSDTGIRWKFSTTIRSLNYPGDPAGGAFWPDIPMIGFHGYSRGDMSQGGKWAGFRYWTETNKLEFRPLSWPEVQPCIEDYQRTSVRHSHPGFFARLWVNRPKEPIDVEQSQYGWVEVKAPEEGDALWVEQVATTWKMVRNTLRRMNEAMDLDWHLENE</sequence>
<name>A0A2K0UTI0_GIBNY</name>